<protein>
    <submittedName>
        <fullName evidence="2">Uncharacterized protein</fullName>
    </submittedName>
</protein>
<dbReference type="KEGG" id="bze:COCCADRAFT_24424"/>
<dbReference type="RefSeq" id="XP_007710041.1">
    <property type="nucleotide sequence ID" value="XM_007711851.1"/>
</dbReference>
<dbReference type="AlphaFoldDB" id="W6YDA8"/>
<organism evidence="2 3">
    <name type="scientific">Cochliobolus carbonum (strain 26-R-13)</name>
    <name type="common">Maize leaf spot fungus</name>
    <name type="synonym">Bipolaris zeicola</name>
    <dbReference type="NCBI Taxonomy" id="930089"/>
    <lineage>
        <taxon>Eukaryota</taxon>
        <taxon>Fungi</taxon>
        <taxon>Dikarya</taxon>
        <taxon>Ascomycota</taxon>
        <taxon>Pezizomycotina</taxon>
        <taxon>Dothideomycetes</taxon>
        <taxon>Pleosporomycetidae</taxon>
        <taxon>Pleosporales</taxon>
        <taxon>Pleosporineae</taxon>
        <taxon>Pleosporaceae</taxon>
        <taxon>Bipolaris</taxon>
    </lineage>
</organism>
<dbReference type="Proteomes" id="UP000053841">
    <property type="component" value="Unassembled WGS sequence"/>
</dbReference>
<reference evidence="2 3" key="1">
    <citation type="journal article" date="2013" name="PLoS Genet.">
        <title>Comparative genome structure, secondary metabolite, and effector coding capacity across Cochliobolus pathogens.</title>
        <authorList>
            <person name="Condon B.J."/>
            <person name="Leng Y."/>
            <person name="Wu D."/>
            <person name="Bushley K.E."/>
            <person name="Ohm R.A."/>
            <person name="Otillar R."/>
            <person name="Martin J."/>
            <person name="Schackwitz W."/>
            <person name="Grimwood J."/>
            <person name="MohdZainudin N."/>
            <person name="Xue C."/>
            <person name="Wang R."/>
            <person name="Manning V.A."/>
            <person name="Dhillon B."/>
            <person name="Tu Z.J."/>
            <person name="Steffenson B.J."/>
            <person name="Salamov A."/>
            <person name="Sun H."/>
            <person name="Lowry S."/>
            <person name="LaButti K."/>
            <person name="Han J."/>
            <person name="Copeland A."/>
            <person name="Lindquist E."/>
            <person name="Barry K."/>
            <person name="Schmutz J."/>
            <person name="Baker S.E."/>
            <person name="Ciuffetti L.M."/>
            <person name="Grigoriev I.V."/>
            <person name="Zhong S."/>
            <person name="Turgeon B.G."/>
        </authorList>
    </citation>
    <scope>NUCLEOTIDE SEQUENCE [LARGE SCALE GENOMIC DNA]</scope>
    <source>
        <strain evidence="2 3">26-R-13</strain>
    </source>
</reference>
<dbReference type="EMBL" id="KI964572">
    <property type="protein sequence ID" value="EUC35610.1"/>
    <property type="molecule type" value="Genomic_DNA"/>
</dbReference>
<evidence type="ECO:0000256" key="1">
    <source>
        <dbReference type="SAM" id="MobiDB-lite"/>
    </source>
</evidence>
<evidence type="ECO:0000313" key="2">
    <source>
        <dbReference type="EMBL" id="EUC35610.1"/>
    </source>
</evidence>
<feature type="region of interest" description="Disordered" evidence="1">
    <location>
        <begin position="168"/>
        <end position="189"/>
    </location>
</feature>
<accession>W6YDA8</accession>
<gene>
    <name evidence="2" type="ORF">COCCADRAFT_24424</name>
</gene>
<dbReference type="GeneID" id="19145612"/>
<proteinExistence type="predicted"/>
<sequence>MVVCLACPGLFRGEGLLCAGGVLPRAHHAAHGIVTFCIWFVHGQTGVVFSTPSSLQGSWWGQHSPMDVTAQSEHPCRIEARGCACGVGVPRFGGSVWHSTGVVNKRTKKHNGHGGSASCGGFWWTSGKGRERRGSQTADCRTVCSLDCDTCSVANNRTTASIIAQPPDSCTPSGIRTAERRAAAGARRR</sequence>
<keyword evidence="3" id="KW-1185">Reference proteome</keyword>
<dbReference type="OrthoDB" id="3689004at2759"/>
<evidence type="ECO:0000313" key="3">
    <source>
        <dbReference type="Proteomes" id="UP000053841"/>
    </source>
</evidence>
<dbReference type="HOGENOM" id="CLU_1434235_0_0_1"/>
<name>W6YDA8_COCC2</name>